<evidence type="ECO:0000256" key="1">
    <source>
        <dbReference type="ARBA" id="ARBA00004196"/>
    </source>
</evidence>
<dbReference type="Pfam" id="PF02415">
    <property type="entry name" value="Chlam_PMP"/>
    <property type="match status" value="1"/>
</dbReference>
<evidence type="ECO:0000256" key="7">
    <source>
        <dbReference type="ARBA" id="ARBA00023237"/>
    </source>
</evidence>
<evidence type="ECO:0000256" key="5">
    <source>
        <dbReference type="ARBA" id="ARBA00022729"/>
    </source>
</evidence>
<evidence type="ECO:0000256" key="4">
    <source>
        <dbReference type="ARBA" id="ARBA00022525"/>
    </source>
</evidence>
<accession>A0A1X7TNX5</accession>
<name>A0A1X7TNX5_AMPQE</name>
<keyword evidence="8" id="KW-1133">Transmembrane helix</keyword>
<feature type="transmembrane region" description="Helical" evidence="8">
    <location>
        <begin position="1051"/>
        <end position="1070"/>
    </location>
</feature>
<evidence type="ECO:0000256" key="6">
    <source>
        <dbReference type="ARBA" id="ARBA00023136"/>
    </source>
</evidence>
<dbReference type="InParanoid" id="A0A1X7TNX5"/>
<sequence length="1209" mass="133835">MKELLFVLVFLGASLLPVSSQCQSLIEGEAGSTCVRDAVNTVSVGINGADEPSCITDDRKSCKSLHYTLNQINLLAEASATNTTWIVLVSSDLVLTSTLAVSFGIDFSCLILCGEGDGVSKPTISTDTALSPAIQLESNEAALIISNLAFNFSVTATKSILNASVILANFTNVTIIESTVTESSDWSISAYSVVVSNCSFSDSYIKSAVLLIHANSVSLTRTSVVNTLFQPEIRAIYGSQSGPTGSVVIILNGSGSSALIQDSIFWGVGISFKFNSSSFILSASLYVNTTEVDSRIRVLSSEFAFTKLFYETIVTILSRSSDIVFSNVTFHDQYLFINNHLILIILESSSFMHPVSIRDSSFYRYNGTALGLICTGCLTTILNNSFYKAYGQVLLTRTSKVTLSGINISFIQNEPFSDAALINLEHVYVNFVSHINISNNIGTPIKLTFSYMNFYKGLDMQITNNTARYGGGIFFDEGSIFNTDSSQNALLYFENNSAVLGGAIYVRMYIASDVPCSFIEHYISTFQTIDIVYKGNYALNKGNNILIDFGSIPPAGIEMCNSGKNYETIYSKIDIGPIQSGTSHLTVFPGQSIKFQAISIGVCQATMYITCSADNKINSCPPELVSLSGSSKVVIPQGNHTITTDLKIKTDINITHSDTSIDLKLQSFCDSSQSIVSVMLLNCSLGFTFNETERMCRGCDDCDSSFYQYSLDEGIACIRYNYWYGSHDGQTIIEPCYYPYCKFGDKCPLRNSNLFKLPLTSNEQCLFNRGGIMCRECKDGYKFSYLGVQCVEDIGNCWGNVLGLLLLAIVLNVLIGFFWMYTIKCKGSLTLGFSFGAILFVAYGRLIQFGIVEEFEPIEVLMSFLSLIILDNSILGYIPACTPATTGVGQQLFNYIGPLVIICMIITIVIMANSCPKCLSKVDLIPNPIQTLSLLALVTFWSIASTSIMILLPIKIGDSYQFLVDPNIRISSYYALVWLIAIPLLIIVIAIIVFMAVSPFLSRKFNTVRIKPILDVFHSSFRDKWRWCSSVYFGSWIVSIIFLNFTETQDLVFTMLLAVSIVQFVFHPYAYKSLNITDTLIIIDLFALFLLVGERIDPSAIVMHKSSYITFLVYVLVILPVLYYVCNGVFVNVWKLQCTRSIQYKIVKRMKSRFDSDKEAERVDTITVSGHYRLVQDQVTHNTVHLSTMNRKPEDFSAYRESLINSDED</sequence>
<dbReference type="AlphaFoldDB" id="A0A1X7TNX5"/>
<keyword evidence="4" id="KW-0964">Secreted</keyword>
<feature type="transmembrane region" description="Helical" evidence="8">
    <location>
        <begin position="828"/>
        <end position="848"/>
    </location>
</feature>
<feature type="transmembrane region" description="Helical" evidence="8">
    <location>
        <begin position="932"/>
        <end position="952"/>
    </location>
</feature>
<evidence type="ECO:0000256" key="3">
    <source>
        <dbReference type="ARBA" id="ARBA00004613"/>
    </source>
</evidence>
<feature type="chain" id="PRO_5010883808" description="G-protein coupled receptors family 3 profile domain-containing protein" evidence="9">
    <location>
        <begin position="21"/>
        <end position="1209"/>
    </location>
</feature>
<feature type="signal peptide" evidence="9">
    <location>
        <begin position="1"/>
        <end position="20"/>
    </location>
</feature>
<evidence type="ECO:0000256" key="9">
    <source>
        <dbReference type="SAM" id="SignalP"/>
    </source>
</evidence>
<feature type="transmembrane region" description="Helical" evidence="8">
    <location>
        <begin position="973"/>
        <end position="997"/>
    </location>
</feature>
<dbReference type="GO" id="GO:0005576">
    <property type="term" value="C:extracellular region"/>
    <property type="evidence" value="ECO:0007669"/>
    <property type="project" value="UniProtKB-SubCell"/>
</dbReference>
<dbReference type="EnsemblMetazoa" id="Aqu2.1.16521_001">
    <property type="protein sequence ID" value="Aqu2.1.16521_001"/>
    <property type="gene ID" value="Aqu2.1.16521"/>
</dbReference>
<protein>
    <recommendedName>
        <fullName evidence="11">G-protein coupled receptors family 3 profile domain-containing protein</fullName>
    </recommendedName>
</protein>
<feature type="transmembrane region" description="Helical" evidence="8">
    <location>
        <begin position="1108"/>
        <end position="1134"/>
    </location>
</feature>
<keyword evidence="7" id="KW-0998">Cell outer membrane</keyword>
<feature type="transmembrane region" description="Helical" evidence="8">
    <location>
        <begin position="860"/>
        <end position="880"/>
    </location>
</feature>
<proteinExistence type="predicted"/>
<feature type="transmembrane region" description="Helical" evidence="8">
    <location>
        <begin position="1024"/>
        <end position="1044"/>
    </location>
</feature>
<keyword evidence="8" id="KW-0812">Transmembrane</keyword>
<feature type="transmembrane region" description="Helical" evidence="8">
    <location>
        <begin position="798"/>
        <end position="821"/>
    </location>
</feature>
<evidence type="ECO:0000256" key="2">
    <source>
        <dbReference type="ARBA" id="ARBA00004442"/>
    </source>
</evidence>
<keyword evidence="6 8" id="KW-0472">Membrane</keyword>
<evidence type="ECO:0008006" key="11">
    <source>
        <dbReference type="Google" id="ProtNLM"/>
    </source>
</evidence>
<comment type="subcellular location">
    <subcellularLocation>
        <location evidence="1">Cell envelope</location>
    </subcellularLocation>
    <subcellularLocation>
        <location evidence="2">Cell outer membrane</location>
    </subcellularLocation>
    <subcellularLocation>
        <location evidence="3">Secreted</location>
    </subcellularLocation>
</comment>
<feature type="transmembrane region" description="Helical" evidence="8">
    <location>
        <begin position="892"/>
        <end position="912"/>
    </location>
</feature>
<dbReference type="InterPro" id="IPR003368">
    <property type="entry name" value="POMP_repeat"/>
</dbReference>
<evidence type="ECO:0000313" key="10">
    <source>
        <dbReference type="EnsemblMetazoa" id="Aqu2.1.16521_001"/>
    </source>
</evidence>
<keyword evidence="5 9" id="KW-0732">Signal</keyword>
<organism evidence="10">
    <name type="scientific">Amphimedon queenslandica</name>
    <name type="common">Sponge</name>
    <dbReference type="NCBI Taxonomy" id="400682"/>
    <lineage>
        <taxon>Eukaryota</taxon>
        <taxon>Metazoa</taxon>
        <taxon>Porifera</taxon>
        <taxon>Demospongiae</taxon>
        <taxon>Heteroscleromorpha</taxon>
        <taxon>Haplosclerida</taxon>
        <taxon>Niphatidae</taxon>
        <taxon>Amphimedon</taxon>
    </lineage>
</organism>
<reference evidence="10" key="1">
    <citation type="submission" date="2017-05" db="UniProtKB">
        <authorList>
            <consortium name="EnsemblMetazoa"/>
        </authorList>
    </citation>
    <scope>IDENTIFICATION</scope>
</reference>
<evidence type="ECO:0000256" key="8">
    <source>
        <dbReference type="SAM" id="Phobius"/>
    </source>
</evidence>